<name>A0ABP6UQ13_9FLAO</name>
<dbReference type="EMBL" id="BAABCW010000011">
    <property type="protein sequence ID" value="GAA3512389.1"/>
    <property type="molecule type" value="Genomic_DNA"/>
</dbReference>
<organism evidence="1 2">
    <name type="scientific">Aquimarina addita</name>
    <dbReference type="NCBI Taxonomy" id="870485"/>
    <lineage>
        <taxon>Bacteria</taxon>
        <taxon>Pseudomonadati</taxon>
        <taxon>Bacteroidota</taxon>
        <taxon>Flavobacteriia</taxon>
        <taxon>Flavobacteriales</taxon>
        <taxon>Flavobacteriaceae</taxon>
        <taxon>Aquimarina</taxon>
    </lineage>
</organism>
<dbReference type="RefSeq" id="WP_344928392.1">
    <property type="nucleotide sequence ID" value="NZ_BAABCW010000011.1"/>
</dbReference>
<comment type="caution">
    <text evidence="1">The sequence shown here is derived from an EMBL/GenBank/DDBJ whole genome shotgun (WGS) entry which is preliminary data.</text>
</comment>
<sequence length="195" mass="23235">MPKPHTFPFIFDQVKSIDISLLRKWGYLNHCHYKSGTLTWSTNGIETSNISIATKMNTIKKVLILSYNCNDKSYKYEVPLVSLPSNLGKGIVWYFLCPFTKKRCRKLHFIDQRFIHRSALPSGMYEKQIQSKKWRQMDKAYGFYFDSNQHYQELYGKYFKKYYNGKPTKRYLKLMAKINRSESIPYQEIEKAMCI</sequence>
<gene>
    <name evidence="1" type="ORF">GCM10022393_27680</name>
</gene>
<dbReference type="Proteomes" id="UP001500459">
    <property type="component" value="Unassembled WGS sequence"/>
</dbReference>
<keyword evidence="2" id="KW-1185">Reference proteome</keyword>
<reference evidence="2" key="1">
    <citation type="journal article" date="2019" name="Int. J. Syst. Evol. Microbiol.">
        <title>The Global Catalogue of Microorganisms (GCM) 10K type strain sequencing project: providing services to taxonomists for standard genome sequencing and annotation.</title>
        <authorList>
            <consortium name="The Broad Institute Genomics Platform"/>
            <consortium name="The Broad Institute Genome Sequencing Center for Infectious Disease"/>
            <person name="Wu L."/>
            <person name="Ma J."/>
        </authorList>
    </citation>
    <scope>NUCLEOTIDE SEQUENCE [LARGE SCALE GENOMIC DNA]</scope>
    <source>
        <strain evidence="2">JCM 17106</strain>
    </source>
</reference>
<accession>A0ABP6UQ13</accession>
<proteinExistence type="predicted"/>
<evidence type="ECO:0000313" key="2">
    <source>
        <dbReference type="Proteomes" id="UP001500459"/>
    </source>
</evidence>
<protein>
    <submittedName>
        <fullName evidence="1">Uncharacterized protein</fullName>
    </submittedName>
</protein>
<evidence type="ECO:0000313" key="1">
    <source>
        <dbReference type="EMBL" id="GAA3512389.1"/>
    </source>
</evidence>